<name>A0A811LSR5_9BILA</name>
<proteinExistence type="predicted"/>
<sequence>MTVWFVNPLFYHSVNGVWLFTPHPLELNIVNRDSYHQIVHSFNNFTLAISLPIIYLTFFLTRPKKNNQRFSNFAKRDISLFVQSMLVTGSVALCAGSYAFLELFDLSAELTKAAHFLWVLVEGAPSVVYLTLNQTILHLIFVRDQHPSTSTEVPNHSKNDIRPAVNVITGSIN</sequence>
<dbReference type="PANTHER" id="PTHR23021">
    <property type="entry name" value="SERPENTINE RECEPTOR, CLASS T"/>
    <property type="match status" value="1"/>
</dbReference>
<accession>A0A811LSR5</accession>
<feature type="transmembrane region" description="Helical" evidence="1">
    <location>
        <begin position="42"/>
        <end position="60"/>
    </location>
</feature>
<dbReference type="Proteomes" id="UP000614601">
    <property type="component" value="Unassembled WGS sequence"/>
</dbReference>
<feature type="transmembrane region" description="Helical" evidence="1">
    <location>
        <begin position="113"/>
        <end position="132"/>
    </location>
</feature>
<dbReference type="AlphaFoldDB" id="A0A811LSR5"/>
<dbReference type="Pfam" id="PF10321">
    <property type="entry name" value="7TM_GPCR_Srt"/>
    <property type="match status" value="1"/>
</dbReference>
<evidence type="ECO:0000313" key="2">
    <source>
        <dbReference type="EMBL" id="CAD5230713.1"/>
    </source>
</evidence>
<dbReference type="EMBL" id="CAJFCW020000006">
    <property type="protein sequence ID" value="CAG9127898.1"/>
    <property type="molecule type" value="Genomic_DNA"/>
</dbReference>
<dbReference type="EMBL" id="CAJFDH010000006">
    <property type="protein sequence ID" value="CAD5230713.1"/>
    <property type="molecule type" value="Genomic_DNA"/>
</dbReference>
<dbReference type="OrthoDB" id="5859255at2759"/>
<evidence type="ECO:0000313" key="3">
    <source>
        <dbReference type="Proteomes" id="UP000614601"/>
    </source>
</evidence>
<feature type="transmembrane region" description="Helical" evidence="1">
    <location>
        <begin position="80"/>
        <end position="101"/>
    </location>
</feature>
<evidence type="ECO:0008006" key="4">
    <source>
        <dbReference type="Google" id="ProtNLM"/>
    </source>
</evidence>
<reference evidence="2" key="1">
    <citation type="submission" date="2020-09" db="EMBL/GenBank/DDBJ databases">
        <authorList>
            <person name="Kikuchi T."/>
        </authorList>
    </citation>
    <scope>NUCLEOTIDE SEQUENCE</scope>
    <source>
        <strain evidence="2">SH1</strain>
    </source>
</reference>
<keyword evidence="1" id="KW-0812">Transmembrane</keyword>
<keyword evidence="1" id="KW-0472">Membrane</keyword>
<protein>
    <recommendedName>
        <fullName evidence="4">Serpentine receptor class gamma</fullName>
    </recommendedName>
</protein>
<evidence type="ECO:0000256" key="1">
    <source>
        <dbReference type="SAM" id="Phobius"/>
    </source>
</evidence>
<dbReference type="Proteomes" id="UP000783686">
    <property type="component" value="Unassembled WGS sequence"/>
</dbReference>
<comment type="caution">
    <text evidence="2">The sequence shown here is derived from an EMBL/GenBank/DDBJ whole genome shotgun (WGS) entry which is preliminary data.</text>
</comment>
<keyword evidence="1" id="KW-1133">Transmembrane helix</keyword>
<dbReference type="InterPro" id="IPR019425">
    <property type="entry name" value="7TM_GPCR_serpentine_rcpt_Srt"/>
</dbReference>
<keyword evidence="3" id="KW-1185">Reference proteome</keyword>
<gene>
    <name evidence="2" type="ORF">BOKJ2_LOCUS14279</name>
</gene>
<dbReference type="PANTHER" id="PTHR23021:SF28">
    <property type="entry name" value="SERPENTINE RECEPTOR, CLASS T-RELATED"/>
    <property type="match status" value="1"/>
</dbReference>
<organism evidence="2 3">
    <name type="scientific">Bursaphelenchus okinawaensis</name>
    <dbReference type="NCBI Taxonomy" id="465554"/>
    <lineage>
        <taxon>Eukaryota</taxon>
        <taxon>Metazoa</taxon>
        <taxon>Ecdysozoa</taxon>
        <taxon>Nematoda</taxon>
        <taxon>Chromadorea</taxon>
        <taxon>Rhabditida</taxon>
        <taxon>Tylenchina</taxon>
        <taxon>Tylenchomorpha</taxon>
        <taxon>Aphelenchoidea</taxon>
        <taxon>Aphelenchoididae</taxon>
        <taxon>Bursaphelenchus</taxon>
    </lineage>
</organism>